<evidence type="ECO:0000256" key="10">
    <source>
        <dbReference type="ARBA" id="ARBA00022833"/>
    </source>
</evidence>
<dbReference type="SUPFAM" id="SSF51556">
    <property type="entry name" value="Metallo-dependent hydrolases"/>
    <property type="match status" value="1"/>
</dbReference>
<dbReference type="InterPro" id="IPR002195">
    <property type="entry name" value="Dihydroorotase_CS"/>
</dbReference>
<keyword evidence="10" id="KW-0862">Zinc</keyword>
<evidence type="ECO:0000256" key="2">
    <source>
        <dbReference type="ARBA" id="ARBA00002368"/>
    </source>
</evidence>
<evidence type="ECO:0000256" key="4">
    <source>
        <dbReference type="ARBA" id="ARBA00010286"/>
    </source>
</evidence>
<dbReference type="InterPro" id="IPR011059">
    <property type="entry name" value="Metal-dep_hydrolase_composite"/>
</dbReference>
<evidence type="ECO:0000256" key="1">
    <source>
        <dbReference type="ARBA" id="ARBA00001947"/>
    </source>
</evidence>
<comment type="function">
    <text evidence="2">Catalyzes the reversible cyclization of carbamoyl aspartate to dihydroorotate.</text>
</comment>
<proteinExistence type="inferred from homology"/>
<dbReference type="SUPFAM" id="SSF51338">
    <property type="entry name" value="Composite domain of metallo-dependent hydrolases"/>
    <property type="match status" value="1"/>
</dbReference>
<evidence type="ECO:0000256" key="9">
    <source>
        <dbReference type="ARBA" id="ARBA00022801"/>
    </source>
</evidence>
<dbReference type="PANTHER" id="PTHR43668:SF2">
    <property type="entry name" value="ALLANTOINASE"/>
    <property type="match status" value="1"/>
</dbReference>
<evidence type="ECO:0000313" key="14">
    <source>
        <dbReference type="Proteomes" id="UP000460157"/>
    </source>
</evidence>
<dbReference type="Pfam" id="PF01979">
    <property type="entry name" value="Amidohydro_1"/>
    <property type="match status" value="1"/>
</dbReference>
<comment type="pathway">
    <text evidence="3">Nitrogen metabolism; (S)-allantoin degradation; allantoate from (S)-allantoin: step 1/1.</text>
</comment>
<dbReference type="Proteomes" id="UP000460157">
    <property type="component" value="Unassembled WGS sequence"/>
</dbReference>
<comment type="caution">
    <text evidence="13">The sequence shown here is derived from an EMBL/GenBank/DDBJ whole genome shotgun (WGS) entry which is preliminary data.</text>
</comment>
<dbReference type="NCBIfam" id="TIGR03178">
    <property type="entry name" value="allantoinase"/>
    <property type="match status" value="1"/>
</dbReference>
<comment type="subunit">
    <text evidence="6">Homotetramer.</text>
</comment>
<dbReference type="GO" id="GO:0050897">
    <property type="term" value="F:cobalt ion binding"/>
    <property type="evidence" value="ECO:0007669"/>
    <property type="project" value="InterPro"/>
</dbReference>
<dbReference type="InterPro" id="IPR006680">
    <property type="entry name" value="Amidohydro-rel"/>
</dbReference>
<dbReference type="GO" id="GO:0008270">
    <property type="term" value="F:zinc ion binding"/>
    <property type="evidence" value="ECO:0007669"/>
    <property type="project" value="InterPro"/>
</dbReference>
<dbReference type="GO" id="GO:0000256">
    <property type="term" value="P:allantoin catabolic process"/>
    <property type="evidence" value="ECO:0007669"/>
    <property type="project" value="InterPro"/>
</dbReference>
<keyword evidence="14" id="KW-1185">Reference proteome</keyword>
<comment type="cofactor">
    <cofactor evidence="1">
        <name>Zn(2+)</name>
        <dbReference type="ChEBI" id="CHEBI:29105"/>
    </cofactor>
</comment>
<evidence type="ECO:0000256" key="3">
    <source>
        <dbReference type="ARBA" id="ARBA00004968"/>
    </source>
</evidence>
<organism evidence="13 14">
    <name type="scientific">Nesterenkonia alkaliphila</name>
    <dbReference type="NCBI Taxonomy" id="1463631"/>
    <lineage>
        <taxon>Bacteria</taxon>
        <taxon>Bacillati</taxon>
        <taxon>Actinomycetota</taxon>
        <taxon>Actinomycetes</taxon>
        <taxon>Micrococcales</taxon>
        <taxon>Micrococcaceae</taxon>
        <taxon>Nesterenkonia</taxon>
    </lineage>
</organism>
<dbReference type="GO" id="GO:0006145">
    <property type="term" value="P:purine nucleobase catabolic process"/>
    <property type="evidence" value="ECO:0007669"/>
    <property type="project" value="TreeGrafter"/>
</dbReference>
<dbReference type="InterPro" id="IPR017593">
    <property type="entry name" value="Allantoinase"/>
</dbReference>
<dbReference type="EC" id="3.5.2.5" evidence="7"/>
<keyword evidence="8" id="KW-0479">Metal-binding</keyword>
<reference evidence="13 14" key="1">
    <citation type="submission" date="2019-12" db="EMBL/GenBank/DDBJ databases">
        <title>Nesterenkonia muleiensis sp. nov., a novel actinobacterium isolated from sap of Populus euphratica.</title>
        <authorList>
            <person name="Wang R."/>
        </authorList>
    </citation>
    <scope>NUCLEOTIDE SEQUENCE [LARGE SCALE GENOMIC DNA]</scope>
    <source>
        <strain evidence="13 14">F10</strain>
    </source>
</reference>
<evidence type="ECO:0000256" key="6">
    <source>
        <dbReference type="ARBA" id="ARBA00011881"/>
    </source>
</evidence>
<sequence>MTVRHLIAERVLIEGDLVPAHLEIDHQGAVRRITRLAPGQAARHAAIVRARDVSGGAGMLRVPPRLVVLPGNVDSHVHLNEPGRTSWEGFATGTMAAALGGVTTIVDMPLNSIPPTVDVPSLRAKQAAAAGQTYVDVGFWGGVVPGNAEDLEPLWEAGVFGFKCFLLDSGVPEFPPVSPAQLREAMTRIRGFGGLLIVHAEDARTIDTATAALGGQFRKVRRYAEWAATRPAEAELTAIEGLLEAVRETGCRTHILHLAAAGALETIQTARDEGLPVTVETCPHYLCFEAESVPDGAAEFKCCPPIRDAGNREALWQGLQEGLIDMVVTDHSPATREQKYKGAPDLSQAWGGVSGLQVGFAAVASAAAQRGIGLEQVSRWMAQRTAALVGLSHKGRIAVGCDADFLIYDPEQTHVVSSAGLAHKNPISAYDGYEIRGTVVGAVLRGVELFSDQDSTATLLSGGEQLRGPGYSAGRPARSEEEVGTR</sequence>
<dbReference type="Gene3D" id="3.20.20.140">
    <property type="entry name" value="Metal-dependent hydrolases"/>
    <property type="match status" value="1"/>
</dbReference>
<comment type="similarity">
    <text evidence="5">Belongs to the metallo-dependent hydrolases superfamily. Allantoinase family.</text>
</comment>
<dbReference type="PANTHER" id="PTHR43668">
    <property type="entry name" value="ALLANTOINASE"/>
    <property type="match status" value="1"/>
</dbReference>
<keyword evidence="9 13" id="KW-0378">Hydrolase</keyword>
<evidence type="ECO:0000256" key="8">
    <source>
        <dbReference type="ARBA" id="ARBA00022723"/>
    </source>
</evidence>
<dbReference type="OrthoDB" id="9803027at2"/>
<evidence type="ECO:0000256" key="7">
    <source>
        <dbReference type="ARBA" id="ARBA00012863"/>
    </source>
</evidence>
<protein>
    <recommendedName>
        <fullName evidence="7">allantoinase</fullName>
        <ecNumber evidence="7">3.5.2.5</ecNumber>
    </recommendedName>
</protein>
<dbReference type="PROSITE" id="PS00482">
    <property type="entry name" value="DIHYDROOROTASE_1"/>
    <property type="match status" value="1"/>
</dbReference>
<evidence type="ECO:0000256" key="11">
    <source>
        <dbReference type="SAM" id="MobiDB-lite"/>
    </source>
</evidence>
<feature type="domain" description="Amidohydrolase-related" evidence="12">
    <location>
        <begin position="67"/>
        <end position="427"/>
    </location>
</feature>
<dbReference type="RefSeq" id="WP_157323915.1">
    <property type="nucleotide sequence ID" value="NZ_BMFX01000001.1"/>
</dbReference>
<dbReference type="InterPro" id="IPR032466">
    <property type="entry name" value="Metal_Hydrolase"/>
</dbReference>
<dbReference type="InterPro" id="IPR050138">
    <property type="entry name" value="DHOase/Allantoinase_Hydrolase"/>
</dbReference>
<evidence type="ECO:0000259" key="12">
    <source>
        <dbReference type="Pfam" id="PF01979"/>
    </source>
</evidence>
<name>A0A7K1UJM8_9MICC</name>
<accession>A0A7K1UJM8</accession>
<feature type="region of interest" description="Disordered" evidence="11">
    <location>
        <begin position="460"/>
        <end position="486"/>
    </location>
</feature>
<feature type="compositionally biased region" description="Basic and acidic residues" evidence="11">
    <location>
        <begin position="477"/>
        <end position="486"/>
    </location>
</feature>
<gene>
    <name evidence="13" type="primary">allB</name>
    <name evidence="13" type="ORF">GNZ21_10060</name>
</gene>
<dbReference type="EMBL" id="WRPM01000071">
    <property type="protein sequence ID" value="MVT26698.1"/>
    <property type="molecule type" value="Genomic_DNA"/>
</dbReference>
<evidence type="ECO:0000256" key="5">
    <source>
        <dbReference type="ARBA" id="ARBA00010368"/>
    </source>
</evidence>
<dbReference type="AlphaFoldDB" id="A0A7K1UJM8"/>
<dbReference type="GO" id="GO:0005737">
    <property type="term" value="C:cytoplasm"/>
    <property type="evidence" value="ECO:0007669"/>
    <property type="project" value="TreeGrafter"/>
</dbReference>
<dbReference type="GO" id="GO:0004038">
    <property type="term" value="F:allantoinase activity"/>
    <property type="evidence" value="ECO:0007669"/>
    <property type="project" value="UniProtKB-EC"/>
</dbReference>
<comment type="similarity">
    <text evidence="4">Belongs to the metallo-dependent hydrolases superfamily. DHOase family. Class I DHOase subfamily.</text>
</comment>
<evidence type="ECO:0000313" key="13">
    <source>
        <dbReference type="EMBL" id="MVT26698.1"/>
    </source>
</evidence>